<reference evidence="2 3" key="1">
    <citation type="submission" date="2018-08" db="EMBL/GenBank/DDBJ databases">
        <title>Pallidiluteibacterium maritimus gen. nov., sp. nov., isolated from coastal sediment.</title>
        <authorList>
            <person name="Zhou L.Y."/>
        </authorList>
    </citation>
    <scope>NUCLEOTIDE SEQUENCE [LARGE SCALE GENOMIC DNA]</scope>
    <source>
        <strain evidence="2 3">XSD2</strain>
    </source>
</reference>
<dbReference type="InterPro" id="IPR000182">
    <property type="entry name" value="GNAT_dom"/>
</dbReference>
<evidence type="ECO:0000313" key="3">
    <source>
        <dbReference type="Proteomes" id="UP000265926"/>
    </source>
</evidence>
<organism evidence="2 3">
    <name type="scientific">Maribellus luteus</name>
    <dbReference type="NCBI Taxonomy" id="2305463"/>
    <lineage>
        <taxon>Bacteria</taxon>
        <taxon>Pseudomonadati</taxon>
        <taxon>Bacteroidota</taxon>
        <taxon>Bacteroidia</taxon>
        <taxon>Marinilabiliales</taxon>
        <taxon>Prolixibacteraceae</taxon>
        <taxon>Maribellus</taxon>
    </lineage>
</organism>
<sequence length="127" mass="14425">MQIRKYNKITDEAKLMQMICDEEGWDYADKSMAEKYKAALESSVTYVACEGGTLCGYSRSLNDCGFYIYVCDLLVKPAFRGKEIGKKLVECLQADYPGQTVYVMSDVDAYYQKVEYPRIGSIFEVPA</sequence>
<dbReference type="Gene3D" id="3.40.630.30">
    <property type="match status" value="1"/>
</dbReference>
<dbReference type="Proteomes" id="UP000265926">
    <property type="component" value="Unassembled WGS sequence"/>
</dbReference>
<dbReference type="PROSITE" id="PS51186">
    <property type="entry name" value="GNAT"/>
    <property type="match status" value="1"/>
</dbReference>
<evidence type="ECO:0000313" key="2">
    <source>
        <dbReference type="EMBL" id="RIJ47705.1"/>
    </source>
</evidence>
<dbReference type="SUPFAM" id="SSF55729">
    <property type="entry name" value="Acyl-CoA N-acyltransferases (Nat)"/>
    <property type="match status" value="1"/>
</dbReference>
<feature type="domain" description="N-acetyltransferase" evidence="1">
    <location>
        <begin position="1"/>
        <end position="127"/>
    </location>
</feature>
<dbReference type="EMBL" id="QWGR01000007">
    <property type="protein sequence ID" value="RIJ47705.1"/>
    <property type="molecule type" value="Genomic_DNA"/>
</dbReference>
<gene>
    <name evidence="2" type="ORF">D1614_14090</name>
</gene>
<name>A0A399SZA6_9BACT</name>
<dbReference type="Pfam" id="PF00583">
    <property type="entry name" value="Acetyltransf_1"/>
    <property type="match status" value="1"/>
</dbReference>
<dbReference type="AlphaFoldDB" id="A0A399SZA6"/>
<keyword evidence="2" id="KW-0808">Transferase</keyword>
<comment type="caution">
    <text evidence="2">The sequence shown here is derived from an EMBL/GenBank/DDBJ whole genome shotgun (WGS) entry which is preliminary data.</text>
</comment>
<dbReference type="OrthoDB" id="9788916at2"/>
<evidence type="ECO:0000259" key="1">
    <source>
        <dbReference type="PROSITE" id="PS51186"/>
    </source>
</evidence>
<dbReference type="InterPro" id="IPR016181">
    <property type="entry name" value="Acyl_CoA_acyltransferase"/>
</dbReference>
<accession>A0A399SZA6</accession>
<dbReference type="CDD" id="cd04301">
    <property type="entry name" value="NAT_SF"/>
    <property type="match status" value="1"/>
</dbReference>
<keyword evidence="3" id="KW-1185">Reference proteome</keyword>
<dbReference type="RefSeq" id="WP_119438593.1">
    <property type="nucleotide sequence ID" value="NZ_QWGR01000007.1"/>
</dbReference>
<protein>
    <submittedName>
        <fullName evidence="2">N-acetyltransferase</fullName>
    </submittedName>
</protein>
<proteinExistence type="predicted"/>
<dbReference type="GO" id="GO:0016747">
    <property type="term" value="F:acyltransferase activity, transferring groups other than amino-acyl groups"/>
    <property type="evidence" value="ECO:0007669"/>
    <property type="project" value="InterPro"/>
</dbReference>